<evidence type="ECO:0000313" key="2">
    <source>
        <dbReference type="EMBL" id="OXV08717.1"/>
    </source>
</evidence>
<comment type="caution">
    <text evidence="2">The sequence shown here is derived from an EMBL/GenBank/DDBJ whole genome shotgun (WGS) entry which is preliminary data.</text>
</comment>
<keyword evidence="3" id="KW-1185">Reference proteome</keyword>
<gene>
    <name evidence="2" type="ORF">Egran_03520</name>
</gene>
<dbReference type="AlphaFoldDB" id="A0A232LY31"/>
<evidence type="ECO:0000313" key="3">
    <source>
        <dbReference type="Proteomes" id="UP000243515"/>
    </source>
</evidence>
<feature type="compositionally biased region" description="Polar residues" evidence="1">
    <location>
        <begin position="62"/>
        <end position="77"/>
    </location>
</feature>
<organism evidence="2 3">
    <name type="scientific">Elaphomyces granulatus</name>
    <dbReference type="NCBI Taxonomy" id="519963"/>
    <lineage>
        <taxon>Eukaryota</taxon>
        <taxon>Fungi</taxon>
        <taxon>Dikarya</taxon>
        <taxon>Ascomycota</taxon>
        <taxon>Pezizomycotina</taxon>
        <taxon>Eurotiomycetes</taxon>
        <taxon>Eurotiomycetidae</taxon>
        <taxon>Eurotiales</taxon>
        <taxon>Elaphomycetaceae</taxon>
        <taxon>Elaphomyces</taxon>
    </lineage>
</organism>
<evidence type="ECO:0000256" key="1">
    <source>
        <dbReference type="SAM" id="MobiDB-lite"/>
    </source>
</evidence>
<protein>
    <submittedName>
        <fullName evidence="2">Uncharacterized protein</fullName>
    </submittedName>
</protein>
<sequence length="182" mass="20105">MTSAENATYPWHLTLESGLQTGKPILYWLQRIRPTVDSPAINSAASNAANSAAPSPKRLKARSTTPRSATPVFSSPLRSPYLIPSPMPSQRSTRSRDAVELTGVKHKTMLVNVDIGERMSSGDEIHLTTTDPEALPLPNFKILEMQWVLQCIAAMSAFAEDQDQPYIEDDDDFDDLPVMAYD</sequence>
<dbReference type="Proteomes" id="UP000243515">
    <property type="component" value="Unassembled WGS sequence"/>
</dbReference>
<feature type="region of interest" description="Disordered" evidence="1">
    <location>
        <begin position="46"/>
        <end position="99"/>
    </location>
</feature>
<accession>A0A232LY31</accession>
<reference evidence="2 3" key="1">
    <citation type="journal article" date="2015" name="Environ. Microbiol.">
        <title>Metagenome sequence of Elaphomyces granulatus from sporocarp tissue reveals Ascomycota ectomycorrhizal fingerprints of genome expansion and a Proteobacteria-rich microbiome.</title>
        <authorList>
            <person name="Quandt C.A."/>
            <person name="Kohler A."/>
            <person name="Hesse C.N."/>
            <person name="Sharpton T.J."/>
            <person name="Martin F."/>
            <person name="Spatafora J.W."/>
        </authorList>
    </citation>
    <scope>NUCLEOTIDE SEQUENCE [LARGE SCALE GENOMIC DNA]</scope>
    <source>
        <strain evidence="2 3">OSC145934</strain>
    </source>
</reference>
<feature type="compositionally biased region" description="Low complexity" evidence="1">
    <location>
        <begin position="46"/>
        <end position="56"/>
    </location>
</feature>
<dbReference type="OrthoDB" id="5416097at2759"/>
<dbReference type="EMBL" id="NPHW01003933">
    <property type="protein sequence ID" value="OXV08717.1"/>
    <property type="molecule type" value="Genomic_DNA"/>
</dbReference>
<proteinExistence type="predicted"/>
<name>A0A232LY31_9EURO</name>